<dbReference type="Gene3D" id="3.40.830.10">
    <property type="entry name" value="LigB-like"/>
    <property type="match status" value="1"/>
</dbReference>
<protein>
    <submittedName>
        <fullName evidence="2">Protocatechuate 4,5-dioxygenase beta subunit</fullName>
    </submittedName>
</protein>
<reference evidence="3" key="1">
    <citation type="submission" date="2016-09" db="EMBL/GenBank/DDBJ databases">
        <authorList>
            <person name="Varghese N."/>
            <person name="Submissions S."/>
        </authorList>
    </citation>
    <scope>NUCLEOTIDE SEQUENCE [LARGE SCALE GENOMIC DNA]</scope>
    <source>
        <strain evidence="3">JS23</strain>
    </source>
</reference>
<dbReference type="AlphaFoldDB" id="A0A1H2PSW0"/>
<organism evidence="2 3">
    <name type="scientific">Chitinasiproducens palmae</name>
    <dbReference type="NCBI Taxonomy" id="1770053"/>
    <lineage>
        <taxon>Bacteria</taxon>
        <taxon>Pseudomonadati</taxon>
        <taxon>Pseudomonadota</taxon>
        <taxon>Betaproteobacteria</taxon>
        <taxon>Burkholderiales</taxon>
        <taxon>Burkholderiaceae</taxon>
        <taxon>Chitinasiproducens</taxon>
    </lineage>
</organism>
<dbReference type="Proteomes" id="UP000243719">
    <property type="component" value="Unassembled WGS sequence"/>
</dbReference>
<evidence type="ECO:0000259" key="1">
    <source>
        <dbReference type="Pfam" id="PF02900"/>
    </source>
</evidence>
<evidence type="ECO:0000313" key="2">
    <source>
        <dbReference type="EMBL" id="SDV49720.1"/>
    </source>
</evidence>
<name>A0A1H2PSW0_9BURK</name>
<dbReference type="SUPFAM" id="SSF53213">
    <property type="entry name" value="LigB-like"/>
    <property type="match status" value="1"/>
</dbReference>
<dbReference type="OrthoDB" id="8673673at2"/>
<accession>A0A1H2PSW0</accession>
<keyword evidence="2" id="KW-0560">Oxidoreductase</keyword>
<gene>
    <name evidence="2" type="ORF">SAMN05216551_10978</name>
</gene>
<dbReference type="GO" id="GO:0008198">
    <property type="term" value="F:ferrous iron binding"/>
    <property type="evidence" value="ECO:0007669"/>
    <property type="project" value="InterPro"/>
</dbReference>
<dbReference type="EMBL" id="FNLO01000009">
    <property type="protein sequence ID" value="SDV49720.1"/>
    <property type="molecule type" value="Genomic_DNA"/>
</dbReference>
<dbReference type="Pfam" id="PF02900">
    <property type="entry name" value="LigB"/>
    <property type="match status" value="1"/>
</dbReference>
<keyword evidence="3" id="KW-1185">Reference proteome</keyword>
<dbReference type="InterPro" id="IPR004183">
    <property type="entry name" value="Xdiol_dOase_suB"/>
</dbReference>
<dbReference type="STRING" id="1770053.SAMN05216551_10978"/>
<keyword evidence="2" id="KW-0223">Dioxygenase</keyword>
<dbReference type="RefSeq" id="WP_091910148.1">
    <property type="nucleotide sequence ID" value="NZ_FNLO01000009.1"/>
</dbReference>
<proteinExistence type="predicted"/>
<sequence length="291" mass="32175">MARVVGGIGISHSPSMGVAFDRGVRAGFDARWQAWRDGTDRVKQLLRAMRPDHLIVVYNDHLNHFDFDAYPTLAIGVGERFPQADEGWGVRPLPDLPGDPAWGIHLTESLVAQEFDLTVCHALSVDHGIYSWLPYLSEVPWPVTITPLAVNMVRQPLPTPRRLLRLGQALRRAVAARPGAERVVVIATGGMSHQISGARFGIANEAFDRYFLRALPDRLDELVALPTETLMRCGGTEAAELTVWFAMRSALDETARAVYDFYTFPQITGCGALVMIDPAACPAHDFKEMTQ</sequence>
<evidence type="ECO:0000313" key="3">
    <source>
        <dbReference type="Proteomes" id="UP000243719"/>
    </source>
</evidence>
<feature type="domain" description="Extradiol ring-cleavage dioxygenase class III enzyme subunit B" evidence="1">
    <location>
        <begin position="8"/>
        <end position="267"/>
    </location>
</feature>
<dbReference type="GO" id="GO:0016702">
    <property type="term" value="F:oxidoreductase activity, acting on single donors with incorporation of molecular oxygen, incorporation of two atoms of oxygen"/>
    <property type="evidence" value="ECO:0007669"/>
    <property type="project" value="UniProtKB-ARBA"/>
</dbReference>